<dbReference type="AlphaFoldDB" id="A0A7T8H1R6"/>
<gene>
    <name evidence="1" type="ORF">FKW44_015929</name>
</gene>
<organism evidence="1 2">
    <name type="scientific">Caligus rogercresseyi</name>
    <name type="common">Sea louse</name>
    <dbReference type="NCBI Taxonomy" id="217165"/>
    <lineage>
        <taxon>Eukaryota</taxon>
        <taxon>Metazoa</taxon>
        <taxon>Ecdysozoa</taxon>
        <taxon>Arthropoda</taxon>
        <taxon>Crustacea</taxon>
        <taxon>Multicrustacea</taxon>
        <taxon>Hexanauplia</taxon>
        <taxon>Copepoda</taxon>
        <taxon>Siphonostomatoida</taxon>
        <taxon>Caligidae</taxon>
        <taxon>Caligus</taxon>
    </lineage>
</organism>
<keyword evidence="2" id="KW-1185">Reference proteome</keyword>
<evidence type="ECO:0000313" key="2">
    <source>
        <dbReference type="Proteomes" id="UP000595437"/>
    </source>
</evidence>
<dbReference type="EMBL" id="CP045899">
    <property type="protein sequence ID" value="QQP41526.1"/>
    <property type="molecule type" value="Genomic_DNA"/>
</dbReference>
<dbReference type="Proteomes" id="UP000595437">
    <property type="component" value="Chromosome 10"/>
</dbReference>
<sequence length="63" mass="6868">MSKRKEHKPRSDRICTPTFVAGSQESIKANPRTSCPSSPGSVLKTVVVPWMDSVASGTPYTFQ</sequence>
<reference evidence="2" key="1">
    <citation type="submission" date="2021-01" db="EMBL/GenBank/DDBJ databases">
        <title>Caligus Genome Assembly.</title>
        <authorList>
            <person name="Gallardo-Escarate C."/>
        </authorList>
    </citation>
    <scope>NUCLEOTIDE SEQUENCE [LARGE SCALE GENOMIC DNA]</scope>
</reference>
<evidence type="ECO:0000313" key="1">
    <source>
        <dbReference type="EMBL" id="QQP41526.1"/>
    </source>
</evidence>
<proteinExistence type="predicted"/>
<name>A0A7T8H1R6_CALRO</name>
<protein>
    <submittedName>
        <fullName evidence="1">Uncharacterized protein</fullName>
    </submittedName>
</protein>
<accession>A0A7T8H1R6</accession>